<accession>M1ZM74</accession>
<dbReference type="HOGENOM" id="CLU_2786671_0_0_9"/>
<protein>
    <submittedName>
        <fullName evidence="2">Uncharacterized protein</fullName>
    </submittedName>
</protein>
<evidence type="ECO:0000313" key="3">
    <source>
        <dbReference type="Proteomes" id="UP000245423"/>
    </source>
</evidence>
<reference evidence="2 3" key="1">
    <citation type="submission" date="2016-11" db="EMBL/GenBank/DDBJ databases">
        <authorList>
            <person name="Manzoor S."/>
        </authorList>
    </citation>
    <scope>NUCLEOTIDE SEQUENCE [LARGE SCALE GENOMIC DNA]</scope>
    <source>
        <strain evidence="2">Clostridium ultunense strain Esp</strain>
    </source>
</reference>
<evidence type="ECO:0000256" key="1">
    <source>
        <dbReference type="SAM" id="Phobius"/>
    </source>
</evidence>
<keyword evidence="1" id="KW-0812">Transmembrane</keyword>
<dbReference type="AlphaFoldDB" id="M1ZM74"/>
<proteinExistence type="predicted"/>
<keyword evidence="1" id="KW-0472">Membrane</keyword>
<feature type="transmembrane region" description="Helical" evidence="1">
    <location>
        <begin position="44"/>
        <end position="67"/>
    </location>
</feature>
<keyword evidence="3" id="KW-1185">Reference proteome</keyword>
<dbReference type="Proteomes" id="UP000245423">
    <property type="component" value="Chromosome 1"/>
</dbReference>
<name>M1ZM74_9FIRM</name>
<gene>
    <name evidence="2" type="ORF">CUESP1_2294</name>
</gene>
<dbReference type="EMBL" id="LT669839">
    <property type="protein sequence ID" value="SHD77648.1"/>
    <property type="molecule type" value="Genomic_DNA"/>
</dbReference>
<organism evidence="2 3">
    <name type="scientific">[Clostridium] ultunense Esp</name>
    <dbReference type="NCBI Taxonomy" id="1288971"/>
    <lineage>
        <taxon>Bacteria</taxon>
        <taxon>Bacillati</taxon>
        <taxon>Bacillota</taxon>
        <taxon>Tissierellia</taxon>
        <taxon>Tissierellales</taxon>
        <taxon>Tepidimicrobiaceae</taxon>
        <taxon>Schnuerera</taxon>
    </lineage>
</organism>
<keyword evidence="1" id="KW-1133">Transmembrane helix</keyword>
<evidence type="ECO:0000313" key="2">
    <source>
        <dbReference type="EMBL" id="SHD77648.1"/>
    </source>
</evidence>
<feature type="transmembrane region" description="Helical" evidence="1">
    <location>
        <begin position="6"/>
        <end position="23"/>
    </location>
</feature>
<sequence length="68" mass="7935">MLLVGILFFMLGLFTILNQKYTVKRIGKERNIVEKAIDRSTGLYKYRIFLGILSIVLGIFCILNYIIY</sequence>